<evidence type="ECO:0000259" key="1">
    <source>
        <dbReference type="Pfam" id="PF05043"/>
    </source>
</evidence>
<dbReference type="InterPro" id="IPR036388">
    <property type="entry name" value="WH-like_DNA-bd_sf"/>
</dbReference>
<reference evidence="2 3" key="1">
    <citation type="submission" date="2016-06" db="EMBL/GenBank/DDBJ databases">
        <title>Four novel species of enterococci isolated from chicken manure.</title>
        <authorList>
            <person name="Van Tyne D."/>
        </authorList>
    </citation>
    <scope>NUCLEOTIDE SEQUENCE [LARGE SCALE GENOMIC DNA]</scope>
    <source>
        <strain evidence="2 3">CU12B</strain>
    </source>
</reference>
<comment type="caution">
    <text evidence="2">The sequence shown here is derived from an EMBL/GenBank/DDBJ whole genome shotgun (WGS) entry which is preliminary data.</text>
</comment>
<gene>
    <name evidence="2" type="ORF">BAU17_05130</name>
</gene>
<dbReference type="Pfam" id="PF05043">
    <property type="entry name" value="Mga"/>
    <property type="match status" value="1"/>
</dbReference>
<feature type="domain" description="Mga helix-turn-helix" evidence="1">
    <location>
        <begin position="79"/>
        <end position="163"/>
    </location>
</feature>
<sequence length="466" mass="54694">MFGFPKDVQLKHDILLYLDRQSEAVTAEMIAANVGNVSAQTIRKKINQLSIEIRELYPNNKISLENDTRYGVKLLRRDVTLMQILEKLYTDSFVYAIFQLLIEKRTFSAYQFCVEHKISVSKLKRAITQINTFLASYEMRISVGSRVYIKGNESQIRCLFFMFLFYVHRQITTIHWISEKQYLSLAEKICYSLYIPPVKGTIEVMGLWLYIQDVSRKTGQLLDELSLSNQVPKSMPKPSFLLEFDDNEWHYFLLILYGLDLVQAEAFEDFDTIHQNHFFDVASKFIHSFEELTIFEKRLIFQKFHQMAILNELIPLNINLLAIFSPVSLKEIMRAYPSLDTHFQKLWASLIADFPNMDTVFYHRRILLLFLQVAPTSEMLKPLNIYFCSSFSKDIVEGMKRHIKNFFKNKYQITYTPLAQSDCVISTENLLVEAMDKKETLIISPQLTVKDLVYLDQQFYALETME</sequence>
<organism evidence="2 3">
    <name type="scientific">Candidatus Enterococcus willemsii</name>
    <dbReference type="NCBI Taxonomy" id="1857215"/>
    <lineage>
        <taxon>Bacteria</taxon>
        <taxon>Bacillati</taxon>
        <taxon>Bacillota</taxon>
        <taxon>Bacilli</taxon>
        <taxon>Lactobacillales</taxon>
        <taxon>Enterococcaceae</taxon>
        <taxon>Enterococcus</taxon>
    </lineage>
</organism>
<protein>
    <recommendedName>
        <fullName evidence="1">Mga helix-turn-helix domain-containing protein</fullName>
    </recommendedName>
</protein>
<dbReference type="EMBL" id="MAEL01000024">
    <property type="protein sequence ID" value="KAF1305058.1"/>
    <property type="molecule type" value="Genomic_DNA"/>
</dbReference>
<evidence type="ECO:0000313" key="3">
    <source>
        <dbReference type="Proteomes" id="UP000782705"/>
    </source>
</evidence>
<name>A0ABQ6Z119_9ENTE</name>
<accession>A0ABQ6Z119</accession>
<dbReference type="RefSeq" id="WP_161901470.1">
    <property type="nucleotide sequence ID" value="NZ_MAEL01000024.1"/>
</dbReference>
<evidence type="ECO:0000313" key="2">
    <source>
        <dbReference type="EMBL" id="KAF1305058.1"/>
    </source>
</evidence>
<keyword evidence="3" id="KW-1185">Reference proteome</keyword>
<dbReference type="Gene3D" id="1.10.10.10">
    <property type="entry name" value="Winged helix-like DNA-binding domain superfamily/Winged helix DNA-binding domain"/>
    <property type="match status" value="1"/>
</dbReference>
<dbReference type="InterPro" id="IPR007737">
    <property type="entry name" value="Mga_HTH"/>
</dbReference>
<dbReference type="Proteomes" id="UP000782705">
    <property type="component" value="Unassembled WGS sequence"/>
</dbReference>
<proteinExistence type="predicted"/>